<proteinExistence type="predicted"/>
<dbReference type="InterPro" id="IPR036909">
    <property type="entry name" value="Cyt_c-like_dom_sf"/>
</dbReference>
<accession>A0ABU1BL10</accession>
<dbReference type="RefSeq" id="WP_338435440.1">
    <property type="nucleotide sequence ID" value="NZ_JAUYVH010000001.1"/>
</dbReference>
<keyword evidence="3 7" id="KW-0732">Signal</keyword>
<dbReference type="PROSITE" id="PS51007">
    <property type="entry name" value="CYTC"/>
    <property type="match status" value="1"/>
</dbReference>
<dbReference type="Proteomes" id="UP001225596">
    <property type="component" value="Unassembled WGS sequence"/>
</dbReference>
<dbReference type="SUPFAM" id="SSF46626">
    <property type="entry name" value="Cytochrome c"/>
    <property type="match status" value="1"/>
</dbReference>
<evidence type="ECO:0000256" key="1">
    <source>
        <dbReference type="ARBA" id="ARBA00022617"/>
    </source>
</evidence>
<evidence type="ECO:0000256" key="3">
    <source>
        <dbReference type="ARBA" id="ARBA00022729"/>
    </source>
</evidence>
<evidence type="ECO:0000256" key="2">
    <source>
        <dbReference type="ARBA" id="ARBA00022723"/>
    </source>
</evidence>
<keyword evidence="5 6" id="KW-0408">Iron</keyword>
<feature type="signal peptide" evidence="7">
    <location>
        <begin position="1"/>
        <end position="25"/>
    </location>
</feature>
<organism evidence="9 10">
    <name type="scientific">Keguizhuia sedimenti</name>
    <dbReference type="NCBI Taxonomy" id="3064264"/>
    <lineage>
        <taxon>Bacteria</taxon>
        <taxon>Pseudomonadati</taxon>
        <taxon>Pseudomonadota</taxon>
        <taxon>Betaproteobacteria</taxon>
        <taxon>Burkholderiales</taxon>
        <taxon>Oxalobacteraceae</taxon>
        <taxon>Keguizhuia</taxon>
    </lineage>
</organism>
<gene>
    <name evidence="9" type="ORF">Q8A64_03845</name>
</gene>
<evidence type="ECO:0000313" key="9">
    <source>
        <dbReference type="EMBL" id="MDQ9169539.1"/>
    </source>
</evidence>
<keyword evidence="4" id="KW-0560">Oxidoreductase</keyword>
<comment type="caution">
    <text evidence="9">The sequence shown here is derived from an EMBL/GenBank/DDBJ whole genome shotgun (WGS) entry which is preliminary data.</text>
</comment>
<dbReference type="Gene3D" id="1.10.760.10">
    <property type="entry name" value="Cytochrome c-like domain"/>
    <property type="match status" value="2"/>
</dbReference>
<evidence type="ECO:0000256" key="5">
    <source>
        <dbReference type="ARBA" id="ARBA00023004"/>
    </source>
</evidence>
<dbReference type="InterPro" id="IPR009056">
    <property type="entry name" value="Cyt_c-like_dom"/>
</dbReference>
<keyword evidence="10" id="KW-1185">Reference proteome</keyword>
<keyword evidence="2 6" id="KW-0479">Metal-binding</keyword>
<dbReference type="PANTHER" id="PTHR30600">
    <property type="entry name" value="CYTOCHROME C PEROXIDASE-RELATED"/>
    <property type="match status" value="1"/>
</dbReference>
<feature type="domain" description="Cytochrome c" evidence="8">
    <location>
        <begin position="343"/>
        <end position="493"/>
    </location>
</feature>
<evidence type="ECO:0000313" key="10">
    <source>
        <dbReference type="Proteomes" id="UP001225596"/>
    </source>
</evidence>
<name>A0ABU1BL10_9BURK</name>
<dbReference type="EMBL" id="JAUYVH010000001">
    <property type="protein sequence ID" value="MDQ9169539.1"/>
    <property type="molecule type" value="Genomic_DNA"/>
</dbReference>
<dbReference type="PROSITE" id="PS51257">
    <property type="entry name" value="PROKAR_LIPOPROTEIN"/>
    <property type="match status" value="1"/>
</dbReference>
<protein>
    <submittedName>
        <fullName evidence="9">Cytochrome C</fullName>
    </submittedName>
</protein>
<sequence length="493" mass="52035">MKITDLKYALSSGVAVALLSSIGLAACGGGGSSQEDPETRADSNGGEQARLLKTANSSGVLATYTASGTIDESNPFFKPLGNGRSCASCHQAADAWSLTPQSVQARFSQTDGTDALFQAHDAANSPLADVSTVEARRAAYSMLLNKAVIRMSLPIPDDAEFELAATDDPYGYANSAGLSLFRRPLPAANLKFLASVMWDGRETYKDPSSTSCFAGTNDCYSTLEFNLSHQARNAVTTHAQAAQELTAEEQAAIVGFEKGLFTAQLVDNDAGDLTGIGGKGGPFALAGTAFYFGINDQQAGDYRSKVPFNPNAITLFDAWNTTSSLSDAAVPASNAATVTAARRSIARGQSIFNNREMLINNVSGMPGTSVRGTCTTCHNAPNTGGSSTPLLMNIGTAAASERTPDMPLYTLRNKATGETIQTMDPGAALSSGKWEDIGRVKVPVLRALAARAPYFHNGSAKDLREVVVFYNTRFQMHLSTQEIIDLSAFLKAL</sequence>
<evidence type="ECO:0000256" key="4">
    <source>
        <dbReference type="ARBA" id="ARBA00023002"/>
    </source>
</evidence>
<dbReference type="InterPro" id="IPR051395">
    <property type="entry name" value="Cytochrome_c_Peroxidase/MauG"/>
</dbReference>
<reference evidence="9 10" key="1">
    <citation type="submission" date="2023-08" db="EMBL/GenBank/DDBJ databases">
        <title>Oxalobacteraceae gen .nov., isolated from river sludge outside the plant.</title>
        <authorList>
            <person name="Zhao S.Y."/>
        </authorList>
    </citation>
    <scope>NUCLEOTIDE SEQUENCE [LARGE SCALE GENOMIC DNA]</scope>
    <source>
        <strain evidence="9 10">R-40</strain>
    </source>
</reference>
<feature type="chain" id="PRO_5046510286" evidence="7">
    <location>
        <begin position="26"/>
        <end position="493"/>
    </location>
</feature>
<evidence type="ECO:0000256" key="7">
    <source>
        <dbReference type="SAM" id="SignalP"/>
    </source>
</evidence>
<evidence type="ECO:0000259" key="8">
    <source>
        <dbReference type="PROSITE" id="PS51007"/>
    </source>
</evidence>
<evidence type="ECO:0000256" key="6">
    <source>
        <dbReference type="PROSITE-ProRule" id="PRU00433"/>
    </source>
</evidence>
<keyword evidence="1 6" id="KW-0349">Heme</keyword>
<dbReference type="PANTHER" id="PTHR30600:SF10">
    <property type="entry name" value="BLL6722 PROTEIN"/>
    <property type="match status" value="1"/>
</dbReference>